<dbReference type="SUPFAM" id="SSF46785">
    <property type="entry name" value="Winged helix' DNA-binding domain"/>
    <property type="match status" value="1"/>
</dbReference>
<dbReference type="Gene3D" id="1.10.10.10">
    <property type="entry name" value="Winged helix-like DNA-binding domain superfamily/Winged helix DNA-binding domain"/>
    <property type="match status" value="1"/>
</dbReference>
<dbReference type="GO" id="GO:0006355">
    <property type="term" value="P:regulation of DNA-templated transcription"/>
    <property type="evidence" value="ECO:0007669"/>
    <property type="project" value="UniProtKB-ARBA"/>
</dbReference>
<protein>
    <submittedName>
        <fullName evidence="6">IclR family transcriptional regulator</fullName>
    </submittedName>
</protein>
<dbReference type="AlphaFoldDB" id="A0ABD5UC88"/>
<dbReference type="InterPro" id="IPR050707">
    <property type="entry name" value="HTH_MetabolicPath_Reg"/>
</dbReference>
<dbReference type="CDD" id="cd00090">
    <property type="entry name" value="HTH_ARSR"/>
    <property type="match status" value="1"/>
</dbReference>
<dbReference type="InterPro" id="IPR005471">
    <property type="entry name" value="Tscrpt_reg_IclR_N"/>
</dbReference>
<accession>A0ABD5UC88</accession>
<sequence>MENDSVTHGMGGSTNGVKAVETSFRIVDALKDTGGGKVTDIVDRTGLSKGAVYKHLTTLMDHDLVVKRGQEYTLGFRFLDYGGYLRSRYIGSELIKPQIQDLAEETGEVALFSIPEKDRVITLFRENGNKGVFTRTRLGMRLHMHQTAGGKAILSQFSRSEVEGVIERVGLPRATEATITDEEALFEELETIRERGFALNREESTEGLVAVSVPLTPDDTVIGACGIAGPRHRMGEERVMEEIPDLLLSVVNELELNITHSHGPIQLFCPE</sequence>
<comment type="caution">
    <text evidence="6">The sequence shown here is derived from an EMBL/GenBank/DDBJ whole genome shotgun (WGS) entry which is preliminary data.</text>
</comment>
<dbReference type="PANTHER" id="PTHR30136:SF35">
    <property type="entry name" value="HTH-TYPE TRANSCRIPTIONAL REGULATOR RV1719"/>
    <property type="match status" value="1"/>
</dbReference>
<name>A0ABD5UC88_9EURY</name>
<keyword evidence="2" id="KW-0238">DNA-binding</keyword>
<dbReference type="InterPro" id="IPR036390">
    <property type="entry name" value="WH_DNA-bd_sf"/>
</dbReference>
<evidence type="ECO:0000313" key="7">
    <source>
        <dbReference type="Proteomes" id="UP001596406"/>
    </source>
</evidence>
<keyword evidence="3" id="KW-0804">Transcription</keyword>
<evidence type="ECO:0000256" key="3">
    <source>
        <dbReference type="ARBA" id="ARBA00023163"/>
    </source>
</evidence>
<dbReference type="InterPro" id="IPR036388">
    <property type="entry name" value="WH-like_DNA-bd_sf"/>
</dbReference>
<dbReference type="PANTHER" id="PTHR30136">
    <property type="entry name" value="HELIX-TURN-HELIX TRANSCRIPTIONAL REGULATOR, ICLR FAMILY"/>
    <property type="match status" value="1"/>
</dbReference>
<dbReference type="InterPro" id="IPR011991">
    <property type="entry name" value="ArsR-like_HTH"/>
</dbReference>
<dbReference type="SUPFAM" id="SSF55781">
    <property type="entry name" value="GAF domain-like"/>
    <property type="match status" value="1"/>
</dbReference>
<organism evidence="6 7">
    <name type="scientific">Halomarina ordinaria</name>
    <dbReference type="NCBI Taxonomy" id="3033939"/>
    <lineage>
        <taxon>Archaea</taxon>
        <taxon>Methanobacteriati</taxon>
        <taxon>Methanobacteriota</taxon>
        <taxon>Stenosarchaea group</taxon>
        <taxon>Halobacteria</taxon>
        <taxon>Halobacteriales</taxon>
        <taxon>Natronomonadaceae</taxon>
        <taxon>Halomarina</taxon>
    </lineage>
</organism>
<dbReference type="Pfam" id="PF01614">
    <property type="entry name" value="IclR_C"/>
    <property type="match status" value="1"/>
</dbReference>
<dbReference type="GO" id="GO:0003677">
    <property type="term" value="F:DNA binding"/>
    <property type="evidence" value="ECO:0007669"/>
    <property type="project" value="UniProtKB-KW"/>
</dbReference>
<evidence type="ECO:0000313" key="6">
    <source>
        <dbReference type="EMBL" id="MFC6838105.1"/>
    </source>
</evidence>
<dbReference type="PROSITE" id="PS51078">
    <property type="entry name" value="ICLR_ED"/>
    <property type="match status" value="1"/>
</dbReference>
<dbReference type="EMBL" id="JBHSXM010000003">
    <property type="protein sequence ID" value="MFC6838105.1"/>
    <property type="molecule type" value="Genomic_DNA"/>
</dbReference>
<dbReference type="InterPro" id="IPR014757">
    <property type="entry name" value="Tscrpt_reg_IclR_C"/>
</dbReference>
<keyword evidence="7" id="KW-1185">Reference proteome</keyword>
<reference evidence="6 7" key="1">
    <citation type="journal article" date="2019" name="Int. J. Syst. Evol. Microbiol.">
        <title>The Global Catalogue of Microorganisms (GCM) 10K type strain sequencing project: providing services to taxonomists for standard genome sequencing and annotation.</title>
        <authorList>
            <consortium name="The Broad Institute Genomics Platform"/>
            <consortium name="The Broad Institute Genome Sequencing Center for Infectious Disease"/>
            <person name="Wu L."/>
            <person name="Ma J."/>
        </authorList>
    </citation>
    <scope>NUCLEOTIDE SEQUENCE [LARGE SCALE GENOMIC DNA]</scope>
    <source>
        <strain evidence="6 7">PSRA2</strain>
    </source>
</reference>
<evidence type="ECO:0000259" key="4">
    <source>
        <dbReference type="PROSITE" id="PS51077"/>
    </source>
</evidence>
<gene>
    <name evidence="6" type="ORF">ACFQHK_16605</name>
</gene>
<dbReference type="Pfam" id="PF09339">
    <property type="entry name" value="HTH_IclR"/>
    <property type="match status" value="1"/>
</dbReference>
<dbReference type="RefSeq" id="WP_304449823.1">
    <property type="nucleotide sequence ID" value="NZ_JARRAH010000003.1"/>
</dbReference>
<feature type="domain" description="HTH iclR-type" evidence="4">
    <location>
        <begin position="17"/>
        <end position="76"/>
    </location>
</feature>
<keyword evidence="1" id="KW-0805">Transcription regulation</keyword>
<evidence type="ECO:0000256" key="2">
    <source>
        <dbReference type="ARBA" id="ARBA00023125"/>
    </source>
</evidence>
<feature type="domain" description="IclR-ED" evidence="5">
    <location>
        <begin position="77"/>
        <end position="260"/>
    </location>
</feature>
<dbReference type="InterPro" id="IPR029016">
    <property type="entry name" value="GAF-like_dom_sf"/>
</dbReference>
<evidence type="ECO:0000259" key="5">
    <source>
        <dbReference type="PROSITE" id="PS51078"/>
    </source>
</evidence>
<dbReference type="PROSITE" id="PS51077">
    <property type="entry name" value="HTH_ICLR"/>
    <property type="match status" value="1"/>
</dbReference>
<dbReference type="Proteomes" id="UP001596406">
    <property type="component" value="Unassembled WGS sequence"/>
</dbReference>
<dbReference type="SMART" id="SM00346">
    <property type="entry name" value="HTH_ICLR"/>
    <property type="match status" value="1"/>
</dbReference>
<proteinExistence type="predicted"/>
<evidence type="ECO:0000256" key="1">
    <source>
        <dbReference type="ARBA" id="ARBA00023015"/>
    </source>
</evidence>
<dbReference type="Gene3D" id="3.30.450.40">
    <property type="match status" value="1"/>
</dbReference>